<dbReference type="Pfam" id="PF20077">
    <property type="entry name" value="CcmD_alt"/>
    <property type="match status" value="1"/>
</dbReference>
<protein>
    <submittedName>
        <fullName evidence="2">CcmD family protein</fullName>
    </submittedName>
</protein>
<keyword evidence="1" id="KW-0812">Transmembrane</keyword>
<dbReference type="AlphaFoldDB" id="A0A2Z4GB23"/>
<sequence length="63" mass="7418">MIYNLIMGIFLMLQQDIEMADNLRSDGKFWIVIMVVAVVTLGIIIYLFTLDRKVRKLEELQNK</sequence>
<accession>A0A2Z4GB23</accession>
<evidence type="ECO:0000313" key="3">
    <source>
        <dbReference type="Proteomes" id="UP000249873"/>
    </source>
</evidence>
<organism evidence="2 3">
    <name type="scientific">Arcticibacterium luteifluviistationis</name>
    <dbReference type="NCBI Taxonomy" id="1784714"/>
    <lineage>
        <taxon>Bacteria</taxon>
        <taxon>Pseudomonadati</taxon>
        <taxon>Bacteroidota</taxon>
        <taxon>Cytophagia</taxon>
        <taxon>Cytophagales</taxon>
        <taxon>Leadbetterellaceae</taxon>
        <taxon>Arcticibacterium</taxon>
    </lineage>
</organism>
<keyword evidence="3" id="KW-1185">Reference proteome</keyword>
<keyword evidence="1" id="KW-1133">Transmembrane helix</keyword>
<reference evidence="2 3" key="1">
    <citation type="submission" date="2018-05" db="EMBL/GenBank/DDBJ databases">
        <title>Complete genome sequence of Arcticibacterium luteifluviistationis SM1504T, a cytophagaceae bacterium isolated from Arctic surface seawater.</title>
        <authorList>
            <person name="Li Y."/>
            <person name="Qin Q.-L."/>
        </authorList>
    </citation>
    <scope>NUCLEOTIDE SEQUENCE [LARGE SCALE GENOMIC DNA]</scope>
    <source>
        <strain evidence="2 3">SM1504</strain>
    </source>
</reference>
<dbReference type="Proteomes" id="UP000249873">
    <property type="component" value="Chromosome"/>
</dbReference>
<name>A0A2Z4GB23_9BACT</name>
<proteinExistence type="predicted"/>
<evidence type="ECO:0000256" key="1">
    <source>
        <dbReference type="SAM" id="Phobius"/>
    </source>
</evidence>
<feature type="transmembrane region" description="Helical" evidence="1">
    <location>
        <begin position="29"/>
        <end position="48"/>
    </location>
</feature>
<keyword evidence="1" id="KW-0472">Membrane</keyword>
<evidence type="ECO:0000313" key="2">
    <source>
        <dbReference type="EMBL" id="AWV98321.1"/>
    </source>
</evidence>
<gene>
    <name evidence="2" type="ORF">DJ013_09120</name>
</gene>
<dbReference type="RefSeq" id="WP_111371493.1">
    <property type="nucleotide sequence ID" value="NZ_CP029480.1"/>
</dbReference>
<dbReference type="EMBL" id="CP029480">
    <property type="protein sequence ID" value="AWV98321.1"/>
    <property type="molecule type" value="Genomic_DNA"/>
</dbReference>
<dbReference type="OrthoDB" id="886941at2"/>
<dbReference type="KEGG" id="als:DJ013_09120"/>